<reference evidence="2" key="2">
    <citation type="submission" date="2012-02" db="EMBL/GenBank/DDBJ databases">
        <title>Complete sequence of chromosome 2 of Prevotella dentalis DSM 3688.</title>
        <authorList>
            <consortium name="US DOE Joint Genome Institute (JGI-PGF)"/>
            <person name="Lucas S."/>
            <person name="Copeland A."/>
            <person name="Lapidus A."/>
            <person name="Glavina del Rio T."/>
            <person name="Dalin E."/>
            <person name="Tice H."/>
            <person name="Bruce D."/>
            <person name="Goodwin L."/>
            <person name="Pitluck S."/>
            <person name="Peters L."/>
            <person name="Mikhailova N."/>
            <person name="Chertkov O."/>
            <person name="Kyrpides N."/>
            <person name="Mavromatis K."/>
            <person name="Ivanova N."/>
            <person name="Brettin T."/>
            <person name="Detter J.C."/>
            <person name="Han C."/>
            <person name="Larimer F."/>
            <person name="Land M."/>
            <person name="Hauser L."/>
            <person name="Markowitz V."/>
            <person name="Cheng J.-F."/>
            <person name="Hugenholtz P."/>
            <person name="Woyke T."/>
            <person name="Wu D."/>
            <person name="Gronow S."/>
            <person name="Wellnitz S."/>
            <person name="Brambilla E."/>
            <person name="Klenk H.-P."/>
            <person name="Eisen J.A."/>
        </authorList>
    </citation>
    <scope>NUCLEOTIDE SEQUENCE [LARGE SCALE GENOMIC DNA]</scope>
    <source>
        <strain evidence="2">DSM 3688</strain>
    </source>
</reference>
<dbReference type="EMBL" id="CP003369">
    <property type="protein sequence ID" value="AGB29690.1"/>
    <property type="molecule type" value="Genomic_DNA"/>
</dbReference>
<dbReference type="PATRIC" id="fig|908937.9.peg.2572"/>
<dbReference type="Gene3D" id="1.10.260.40">
    <property type="entry name" value="lambda repressor-like DNA-binding domains"/>
    <property type="match status" value="1"/>
</dbReference>
<sequence>MKIAIFFSLMLHILFIFCTFGCKLDLKIMEKDINRLKIVLVEQKRTGKWLAEQLGKDPATVSKWCTNSSQPGLETLMRISEILGVDSRELLVSNKPKE</sequence>
<name>F9D6Z9_PREDD</name>
<dbReference type="STRING" id="908937.Prede_2440"/>
<reference evidence="3 4" key="1">
    <citation type="submission" date="2011-04" db="EMBL/GenBank/DDBJ databases">
        <authorList>
            <person name="Muzny D."/>
            <person name="Qin X."/>
            <person name="Deng J."/>
            <person name="Jiang H."/>
            <person name="Liu Y."/>
            <person name="Qu J."/>
            <person name="Song X.-Z."/>
            <person name="Zhang L."/>
            <person name="Thornton R."/>
            <person name="Coyle M."/>
            <person name="Francisco L."/>
            <person name="Jackson L."/>
            <person name="Javaid M."/>
            <person name="Korchina V."/>
            <person name="Kovar C."/>
            <person name="Mata R."/>
            <person name="Mathew T."/>
            <person name="Ngo R."/>
            <person name="Nguyen L."/>
            <person name="Nguyen N."/>
            <person name="Okwuonu G."/>
            <person name="Ongeri F."/>
            <person name="Pham C."/>
            <person name="Simmons D."/>
            <person name="Wilczek-Boney K."/>
            <person name="Hale W."/>
            <person name="Jakkamsetti A."/>
            <person name="Pham P."/>
            <person name="Ruth R."/>
            <person name="San Lucas F."/>
            <person name="Warren J."/>
            <person name="Zhang J."/>
            <person name="Zhao Z."/>
            <person name="Zhou C."/>
            <person name="Zhu D."/>
            <person name="Lee S."/>
            <person name="Bess C."/>
            <person name="Blankenburg K."/>
            <person name="Forbes L."/>
            <person name="Fu Q."/>
            <person name="Gubbala S."/>
            <person name="Hirani K."/>
            <person name="Jayaseelan J.C."/>
            <person name="Lara F."/>
            <person name="Munidasa M."/>
            <person name="Palculict T."/>
            <person name="Patil S."/>
            <person name="Pu L.-L."/>
            <person name="Saada N."/>
            <person name="Tang L."/>
            <person name="Weissenberger G."/>
            <person name="Zhu Y."/>
            <person name="Hemphill L."/>
            <person name="Shang Y."/>
            <person name="Youmans B."/>
            <person name="Ayvaz T."/>
            <person name="Ross M."/>
            <person name="Santibanez J."/>
            <person name="Aqrawi P."/>
            <person name="Gross S."/>
            <person name="Joshi V."/>
            <person name="Fowler G."/>
            <person name="Nazareth L."/>
            <person name="Reid J."/>
            <person name="Worley K."/>
            <person name="Petrosino J."/>
            <person name="Highlander S."/>
            <person name="Gibbs R."/>
        </authorList>
    </citation>
    <scope>NUCLEOTIDE SEQUENCE [LARGE SCALE GENOMIC DNA]</scope>
    <source>
        <strain evidence="3 4">DSM 3688</strain>
    </source>
</reference>
<dbReference type="SMART" id="SM00530">
    <property type="entry name" value="HTH_XRE"/>
    <property type="match status" value="1"/>
</dbReference>
<dbReference type="KEGG" id="pdt:Prede_2440"/>
<dbReference type="Proteomes" id="UP000007820">
    <property type="component" value="Unassembled WGS sequence"/>
</dbReference>
<feature type="domain" description="HTH cro/C1-type" evidence="1">
    <location>
        <begin position="50"/>
        <end position="90"/>
    </location>
</feature>
<evidence type="ECO:0000313" key="5">
    <source>
        <dbReference type="Proteomes" id="UP000010862"/>
    </source>
</evidence>
<protein>
    <submittedName>
        <fullName evidence="3">DNA-binding protein</fullName>
    </submittedName>
    <submittedName>
        <fullName evidence="2">Helix-turn-helix protein</fullName>
    </submittedName>
</protein>
<dbReference type="SUPFAM" id="SSF47413">
    <property type="entry name" value="lambda repressor-like DNA-binding domains"/>
    <property type="match status" value="1"/>
</dbReference>
<evidence type="ECO:0000313" key="3">
    <source>
        <dbReference type="EMBL" id="EGQ11868.1"/>
    </source>
</evidence>
<dbReference type="Pfam" id="PF01381">
    <property type="entry name" value="HTH_3"/>
    <property type="match status" value="1"/>
</dbReference>
<dbReference type="eggNOG" id="COG1476">
    <property type="taxonomic scope" value="Bacteria"/>
</dbReference>
<evidence type="ECO:0000313" key="4">
    <source>
        <dbReference type="Proteomes" id="UP000007820"/>
    </source>
</evidence>
<dbReference type="AlphaFoldDB" id="F9D6Z9"/>
<evidence type="ECO:0000313" key="2">
    <source>
        <dbReference type="EMBL" id="AGB29690.1"/>
    </source>
</evidence>
<proteinExistence type="predicted"/>
<dbReference type="InterPro" id="IPR001387">
    <property type="entry name" value="Cro/C1-type_HTH"/>
</dbReference>
<dbReference type="PROSITE" id="PS50943">
    <property type="entry name" value="HTH_CROC1"/>
    <property type="match status" value="1"/>
</dbReference>
<dbReference type="HOGENOM" id="CLU_066192_52_0_10"/>
<organism evidence="3 4">
    <name type="scientific">Prevotella dentalis (strain ATCC 49559 / DSM 3688 / JCM 13448 / NCTC 12043 / ES 2772)</name>
    <name type="common">Mitsuokella dentalis</name>
    <dbReference type="NCBI Taxonomy" id="908937"/>
    <lineage>
        <taxon>Bacteria</taxon>
        <taxon>Pseudomonadati</taxon>
        <taxon>Bacteroidota</taxon>
        <taxon>Bacteroidia</taxon>
        <taxon>Bacteroidales</taxon>
        <taxon>Prevotellaceae</taxon>
        <taxon>Prevotella</taxon>
    </lineage>
</organism>
<keyword evidence="3" id="KW-0238">DNA-binding</keyword>
<keyword evidence="5" id="KW-1185">Reference proteome</keyword>
<dbReference type="GO" id="GO:0003677">
    <property type="term" value="F:DNA binding"/>
    <property type="evidence" value="ECO:0007669"/>
    <property type="project" value="UniProtKB-KW"/>
</dbReference>
<gene>
    <name evidence="2" type="ordered locus">Prede_2440</name>
    <name evidence="3" type="ORF">HMPREF9136_2627</name>
</gene>
<dbReference type="Proteomes" id="UP000010862">
    <property type="component" value="Chromosome 2"/>
</dbReference>
<evidence type="ECO:0000259" key="1">
    <source>
        <dbReference type="PROSITE" id="PS50943"/>
    </source>
</evidence>
<dbReference type="EMBL" id="AFPW01000048">
    <property type="protein sequence ID" value="EGQ11868.1"/>
    <property type="molecule type" value="Genomic_DNA"/>
</dbReference>
<accession>F9D6Z9</accession>
<dbReference type="CDD" id="cd00093">
    <property type="entry name" value="HTH_XRE"/>
    <property type="match status" value="1"/>
</dbReference>
<dbReference type="InterPro" id="IPR010982">
    <property type="entry name" value="Lambda_DNA-bd_dom_sf"/>
</dbReference>
<dbReference type="OrthoDB" id="7865033at2"/>